<dbReference type="AlphaFoldDB" id="A0A1R1LHF9"/>
<dbReference type="RefSeq" id="WP_076702522.1">
    <property type="nucleotide sequence ID" value="NZ_MRDE01000018.1"/>
</dbReference>
<organism evidence="2 3">
    <name type="scientific">Tersicoccus phoenicis</name>
    <dbReference type="NCBI Taxonomy" id="554083"/>
    <lineage>
        <taxon>Bacteria</taxon>
        <taxon>Bacillati</taxon>
        <taxon>Actinomycetota</taxon>
        <taxon>Actinomycetes</taxon>
        <taxon>Micrococcales</taxon>
        <taxon>Micrococcaceae</taxon>
        <taxon>Tersicoccus</taxon>
    </lineage>
</organism>
<dbReference type="NCBIfam" id="NF041390">
    <property type="entry name" value="TadE_Rv3655c"/>
    <property type="match status" value="1"/>
</dbReference>
<gene>
    <name evidence="2" type="ORF">BKD30_04240</name>
</gene>
<evidence type="ECO:0008006" key="4">
    <source>
        <dbReference type="Google" id="ProtNLM"/>
    </source>
</evidence>
<comment type="caution">
    <text evidence="2">The sequence shown here is derived from an EMBL/GenBank/DDBJ whole genome shotgun (WGS) entry which is preliminary data.</text>
</comment>
<dbReference type="Proteomes" id="UP000187085">
    <property type="component" value="Unassembled WGS sequence"/>
</dbReference>
<feature type="compositionally biased region" description="Basic and acidic residues" evidence="1">
    <location>
        <begin position="134"/>
        <end position="143"/>
    </location>
</feature>
<feature type="region of interest" description="Disordered" evidence="1">
    <location>
        <begin position="125"/>
        <end position="150"/>
    </location>
</feature>
<evidence type="ECO:0000256" key="1">
    <source>
        <dbReference type="SAM" id="MobiDB-lite"/>
    </source>
</evidence>
<name>A0A1R1LHF9_9MICC</name>
<sequence length="150" mass="15292">MTAELAIVLPTVVLLLGLLLTAAAAGITQVRAEGAARAAVRALARGESESAARDMALQQSGAGARVTIGGGGSLVWVRVEERIPVLGGVIFPFSVVAEATAAREATGSPGDQGVVDTTAEAATHRGVDLFTTRRTADDTEPRSRRGGRCA</sequence>
<reference evidence="2 3" key="1">
    <citation type="submission" date="2016-12" db="EMBL/GenBank/DDBJ databases">
        <title>Draft genome of Tersicoccus phoenicis 1P05MA.</title>
        <authorList>
            <person name="Nakajima Y."/>
            <person name="Yoshizawa S."/>
            <person name="Nakamura K."/>
            <person name="Ogura Y."/>
            <person name="Hayashi T."/>
            <person name="Kogure K."/>
        </authorList>
    </citation>
    <scope>NUCLEOTIDE SEQUENCE [LARGE SCALE GENOMIC DNA]</scope>
    <source>
        <strain evidence="2 3">1p05MA</strain>
    </source>
</reference>
<evidence type="ECO:0000313" key="3">
    <source>
        <dbReference type="Proteomes" id="UP000187085"/>
    </source>
</evidence>
<proteinExistence type="predicted"/>
<evidence type="ECO:0000313" key="2">
    <source>
        <dbReference type="EMBL" id="OMH26963.1"/>
    </source>
</evidence>
<dbReference type="InterPro" id="IPR049790">
    <property type="entry name" value="Rv3655c/TadE"/>
</dbReference>
<protein>
    <recommendedName>
        <fullName evidence="4">Pilus assembly protein TadE</fullName>
    </recommendedName>
</protein>
<dbReference type="EMBL" id="MRDE01000018">
    <property type="protein sequence ID" value="OMH26963.1"/>
    <property type="molecule type" value="Genomic_DNA"/>
</dbReference>
<keyword evidence="3" id="KW-1185">Reference proteome</keyword>
<accession>A0A1R1LHF9</accession>
<dbReference type="STRING" id="554083.BKD30_04240"/>